<keyword evidence="1" id="KW-0732">Signal</keyword>
<dbReference type="SUPFAM" id="SSF51445">
    <property type="entry name" value="(Trans)glycosidases"/>
    <property type="match status" value="1"/>
</dbReference>
<dbReference type="InterPro" id="IPR017853">
    <property type="entry name" value="GH"/>
</dbReference>
<accession>A0ABS7RIC8</accession>
<evidence type="ECO:0000256" key="1">
    <source>
        <dbReference type="SAM" id="SignalP"/>
    </source>
</evidence>
<evidence type="ECO:0000313" key="3">
    <source>
        <dbReference type="Proteomes" id="UP000754710"/>
    </source>
</evidence>
<reference evidence="2 3" key="1">
    <citation type="submission" date="2021-08" db="EMBL/GenBank/DDBJ databases">
        <title>Nocardioides bacterium WL0053 sp. nov., isolated from the sediment.</title>
        <authorList>
            <person name="Wang L."/>
            <person name="Zhang D."/>
            <person name="Zhang A."/>
        </authorList>
    </citation>
    <scope>NUCLEOTIDE SEQUENCE [LARGE SCALE GENOMIC DNA]</scope>
    <source>
        <strain evidence="2 3">WL0053</strain>
    </source>
</reference>
<dbReference type="Gene3D" id="3.20.20.80">
    <property type="entry name" value="Glycosidases"/>
    <property type="match status" value="1"/>
</dbReference>
<feature type="chain" id="PRO_5046938152" evidence="1">
    <location>
        <begin position="26"/>
        <end position="694"/>
    </location>
</feature>
<sequence length="694" mass="74465">MGELRRTRLLTLALTTLLVVSPLSACSAGDPLGTPPAQAGGAGASWAPAPVDVDGLTSLASADAAGFRLHTAAGDRAFLPGMNLGSTTPLHQPGELAIEAADYRRWLAGMGAMGVRAVRVYTIHPPAFYDELAAYNRAHPQAPLYLVQGVYLPDESYVEPGGTLYDAAVDGAFAQELLDASAAVHGDLERDPAPGHASGIWRTDVSAWLAAWVVGVEWDPAGVRRTDTRFADAPYTPGRYFAATPAATATERWLAGHLDALAAAESARGVSVPLAFANWPTADPLTHPDEPSPQEDSVGVDADHVLPTRAWPGGTFASFHAYPYFPDFLRHEERLRAFRVDGEPDAYAGYLSALDEHFTRMPVMVTEFGVPSSLGSAHAGTNGRDQGGHGEAEAMATDAALLRVVREQGMAGGFVFSWTDEWFKRTWNTQAHQLPAERRQLWHDPLTNEQWFGVVATDSARVPDAARELVPEEGPLSYVLADADASYLHLDLAVRGELPARLTVEADTVPGPEAADHRIVLDLAAGAGQAWVRAGLDPVRLDATSPGDLPPDTAEEWHRYRLLTNRTLRLHGRPLPAEHQEVGALVEGVWDPAALDYDSRATWQVLDRDGADDVVRLRVPWPMLGLADPSSRTALGEGVPAAAVPVDGLGLTFAADGATTSMTYTWPTWNHVEHTERLKDGAEVLAAAFRDAGR</sequence>
<proteinExistence type="predicted"/>
<dbReference type="Proteomes" id="UP000754710">
    <property type="component" value="Unassembled WGS sequence"/>
</dbReference>
<protein>
    <submittedName>
        <fullName evidence="2">Uncharacterized protein</fullName>
    </submittedName>
</protein>
<feature type="signal peptide" evidence="1">
    <location>
        <begin position="1"/>
        <end position="25"/>
    </location>
</feature>
<evidence type="ECO:0000313" key="2">
    <source>
        <dbReference type="EMBL" id="MBY9074274.1"/>
    </source>
</evidence>
<name>A0ABS7RIC8_9ACTN</name>
<gene>
    <name evidence="2" type="ORF">K1X13_05505</name>
</gene>
<dbReference type="RefSeq" id="WP_221023976.1">
    <property type="nucleotide sequence ID" value="NZ_JAIEZQ010000001.1"/>
</dbReference>
<keyword evidence="3" id="KW-1185">Reference proteome</keyword>
<dbReference type="EMBL" id="JAIEZQ010000001">
    <property type="protein sequence ID" value="MBY9074274.1"/>
    <property type="molecule type" value="Genomic_DNA"/>
</dbReference>
<organism evidence="2 3">
    <name type="scientific">Nocardioides jiangsuensis</name>
    <dbReference type="NCBI Taxonomy" id="2866161"/>
    <lineage>
        <taxon>Bacteria</taxon>
        <taxon>Bacillati</taxon>
        <taxon>Actinomycetota</taxon>
        <taxon>Actinomycetes</taxon>
        <taxon>Propionibacteriales</taxon>
        <taxon>Nocardioidaceae</taxon>
        <taxon>Nocardioides</taxon>
    </lineage>
</organism>
<comment type="caution">
    <text evidence="2">The sequence shown here is derived from an EMBL/GenBank/DDBJ whole genome shotgun (WGS) entry which is preliminary data.</text>
</comment>